<comment type="caution">
    <text evidence="1">The sequence shown here is derived from an EMBL/GenBank/DDBJ whole genome shotgun (WGS) entry which is preliminary data.</text>
</comment>
<sequence length="168" mass="18635">MTAVSEPIAGMGGQIDTGTKQSWSGLACPSCACKTVSVQLAYPRFYHLQRVLSLSCCAARSSASTREWRAECWACHFRFSFSAPFDDSNPGDNILDECGSVILETDKRHQHDIPRPPSSVAWVMRTGWTPQPDLMAMLNEAWCAECGQFVQKQQQISWCPRCGATLKL</sequence>
<dbReference type="EMBL" id="MCGN01000001">
    <property type="protein sequence ID" value="ORZ03388.1"/>
    <property type="molecule type" value="Genomic_DNA"/>
</dbReference>
<protein>
    <submittedName>
        <fullName evidence="1">Uncharacterized protein</fullName>
    </submittedName>
</protein>
<organism evidence="1 2">
    <name type="scientific">Syncephalastrum racemosum</name>
    <name type="common">Filamentous fungus</name>
    <dbReference type="NCBI Taxonomy" id="13706"/>
    <lineage>
        <taxon>Eukaryota</taxon>
        <taxon>Fungi</taxon>
        <taxon>Fungi incertae sedis</taxon>
        <taxon>Mucoromycota</taxon>
        <taxon>Mucoromycotina</taxon>
        <taxon>Mucoromycetes</taxon>
        <taxon>Mucorales</taxon>
        <taxon>Syncephalastraceae</taxon>
        <taxon>Syncephalastrum</taxon>
    </lineage>
</organism>
<dbReference type="Proteomes" id="UP000242180">
    <property type="component" value="Unassembled WGS sequence"/>
</dbReference>
<name>A0A1X2HWC6_SYNRA</name>
<gene>
    <name evidence="1" type="ORF">BCR43DRAFT_47509</name>
</gene>
<evidence type="ECO:0000313" key="1">
    <source>
        <dbReference type="EMBL" id="ORZ03388.1"/>
    </source>
</evidence>
<proteinExistence type="predicted"/>
<dbReference type="AlphaFoldDB" id="A0A1X2HWC6"/>
<evidence type="ECO:0000313" key="2">
    <source>
        <dbReference type="Proteomes" id="UP000242180"/>
    </source>
</evidence>
<reference evidence="1 2" key="1">
    <citation type="submission" date="2016-07" db="EMBL/GenBank/DDBJ databases">
        <title>Pervasive Adenine N6-methylation of Active Genes in Fungi.</title>
        <authorList>
            <consortium name="DOE Joint Genome Institute"/>
            <person name="Mondo S.J."/>
            <person name="Dannebaum R.O."/>
            <person name="Kuo R.C."/>
            <person name="Labutti K."/>
            <person name="Haridas S."/>
            <person name="Kuo A."/>
            <person name="Salamov A."/>
            <person name="Ahrendt S.R."/>
            <person name="Lipzen A."/>
            <person name="Sullivan W."/>
            <person name="Andreopoulos W.B."/>
            <person name="Clum A."/>
            <person name="Lindquist E."/>
            <person name="Daum C."/>
            <person name="Ramamoorthy G.K."/>
            <person name="Gryganskyi A."/>
            <person name="Culley D."/>
            <person name="Magnuson J.K."/>
            <person name="James T.Y."/>
            <person name="O'Malley M.A."/>
            <person name="Stajich J.E."/>
            <person name="Spatafora J.W."/>
            <person name="Visel A."/>
            <person name="Grigoriev I.V."/>
        </authorList>
    </citation>
    <scope>NUCLEOTIDE SEQUENCE [LARGE SCALE GENOMIC DNA]</scope>
    <source>
        <strain evidence="1 2">NRRL 2496</strain>
    </source>
</reference>
<dbReference type="OrthoDB" id="2217505at2759"/>
<keyword evidence="2" id="KW-1185">Reference proteome</keyword>
<dbReference type="InParanoid" id="A0A1X2HWC6"/>
<accession>A0A1X2HWC6</accession>